<organism evidence="2 3">
    <name type="scientific">Desulfonatronospira thiodismutans ASO3-1</name>
    <dbReference type="NCBI Taxonomy" id="555779"/>
    <lineage>
        <taxon>Bacteria</taxon>
        <taxon>Pseudomonadati</taxon>
        <taxon>Thermodesulfobacteriota</taxon>
        <taxon>Desulfovibrionia</taxon>
        <taxon>Desulfovibrionales</taxon>
        <taxon>Desulfonatronovibrionaceae</taxon>
        <taxon>Desulfonatronospira</taxon>
    </lineage>
</organism>
<reference evidence="2" key="1">
    <citation type="submission" date="2010-05" db="EMBL/GenBank/DDBJ databases">
        <title>The draft genome of Desulfonatronospira thiodismutans ASO3-1.</title>
        <authorList>
            <consortium name="US DOE Joint Genome Institute (JGI-PGF)"/>
            <person name="Lucas S."/>
            <person name="Copeland A."/>
            <person name="Lapidus A."/>
            <person name="Cheng J.-F."/>
            <person name="Bruce D."/>
            <person name="Goodwin L."/>
            <person name="Pitluck S."/>
            <person name="Chertkov O."/>
            <person name="Brettin T."/>
            <person name="Detter J.C."/>
            <person name="Han C."/>
            <person name="Land M.L."/>
            <person name="Hauser L."/>
            <person name="Kyrpides N."/>
            <person name="Mikhailova N."/>
            <person name="Muyzer G."/>
            <person name="Woyke T."/>
        </authorList>
    </citation>
    <scope>NUCLEOTIDE SEQUENCE [LARGE SCALE GENOMIC DNA]</scope>
    <source>
        <strain evidence="2">ASO3-1</strain>
    </source>
</reference>
<evidence type="ECO:0000256" key="1">
    <source>
        <dbReference type="SAM" id="Phobius"/>
    </source>
</evidence>
<accession>D6SPV7</accession>
<sequence length="98" mass="11358">MTDAEKIIDQIEQKIGQSEGHGEELKKEIQSDVRAVDDYIDRRIEQLGNQIRSEVAQSMEAYREEMVELNGCLRMYIIYTWAGIASVVIFYLVRSVLM</sequence>
<dbReference type="EMBL" id="ACJN02000002">
    <property type="protein sequence ID" value="EFI34783.1"/>
    <property type="molecule type" value="Genomic_DNA"/>
</dbReference>
<feature type="transmembrane region" description="Helical" evidence="1">
    <location>
        <begin position="76"/>
        <end position="93"/>
    </location>
</feature>
<dbReference type="AlphaFoldDB" id="D6SPV7"/>
<comment type="caution">
    <text evidence="2">The sequence shown here is derived from an EMBL/GenBank/DDBJ whole genome shotgun (WGS) entry which is preliminary data.</text>
</comment>
<keyword evidence="1" id="KW-1133">Transmembrane helix</keyword>
<keyword evidence="1" id="KW-0812">Transmembrane</keyword>
<keyword evidence="3" id="KW-1185">Reference proteome</keyword>
<keyword evidence="1" id="KW-0472">Membrane</keyword>
<dbReference type="RefSeq" id="WP_008870099.1">
    <property type="nucleotide sequence ID" value="NZ_ACJN02000002.1"/>
</dbReference>
<protein>
    <submittedName>
        <fullName evidence="2">Uncharacterized protein</fullName>
    </submittedName>
</protein>
<dbReference type="Proteomes" id="UP000005496">
    <property type="component" value="Unassembled WGS sequence"/>
</dbReference>
<gene>
    <name evidence="2" type="ORF">Dthio_PD2160</name>
</gene>
<name>D6SPV7_9BACT</name>
<proteinExistence type="predicted"/>
<evidence type="ECO:0000313" key="3">
    <source>
        <dbReference type="Proteomes" id="UP000005496"/>
    </source>
</evidence>
<evidence type="ECO:0000313" key="2">
    <source>
        <dbReference type="EMBL" id="EFI34783.1"/>
    </source>
</evidence>